<protein>
    <submittedName>
        <fullName evidence="2">Flagellar biosynthesis regulator FlaF</fullName>
    </submittedName>
</protein>
<comment type="caution">
    <text evidence="2">The sequence shown here is derived from an EMBL/GenBank/DDBJ whole genome shotgun (WGS) entry which is preliminary data.</text>
</comment>
<proteinExistence type="predicted"/>
<name>A0A011UBL8_BRUAN</name>
<keyword evidence="2" id="KW-0969">Cilium</keyword>
<dbReference type="Pfam" id="PF07309">
    <property type="entry name" value="FlaF"/>
    <property type="match status" value="1"/>
</dbReference>
<dbReference type="InterPro" id="IPR010845">
    <property type="entry name" value="FlaF"/>
</dbReference>
<evidence type="ECO:0000313" key="2">
    <source>
        <dbReference type="EMBL" id="MBE0562389.1"/>
    </source>
</evidence>
<keyword evidence="2" id="KW-0282">Flagellum</keyword>
<dbReference type="EMBL" id="WBWX01000005">
    <property type="protein sequence ID" value="KAB2796330.1"/>
    <property type="molecule type" value="Genomic_DNA"/>
</dbReference>
<evidence type="ECO:0000313" key="3">
    <source>
        <dbReference type="Proteomes" id="UP000441102"/>
    </source>
</evidence>
<keyword evidence="2" id="KW-0966">Cell projection</keyword>
<dbReference type="GO" id="GO:0044781">
    <property type="term" value="P:bacterial-type flagellum organization"/>
    <property type="evidence" value="ECO:0007669"/>
    <property type="project" value="InterPro"/>
</dbReference>
<accession>A0A011UBL8</accession>
<evidence type="ECO:0000313" key="4">
    <source>
        <dbReference type="Proteomes" id="UP000642265"/>
    </source>
</evidence>
<organism evidence="2 4">
    <name type="scientific">Brucella anthropi</name>
    <name type="common">Ochrobactrum anthropi</name>
    <dbReference type="NCBI Taxonomy" id="529"/>
    <lineage>
        <taxon>Bacteria</taxon>
        <taxon>Pseudomonadati</taxon>
        <taxon>Pseudomonadota</taxon>
        <taxon>Alphaproteobacteria</taxon>
        <taxon>Hyphomicrobiales</taxon>
        <taxon>Brucellaceae</taxon>
        <taxon>Brucella/Ochrobactrum group</taxon>
        <taxon>Brucella</taxon>
    </lineage>
</organism>
<gene>
    <name evidence="2" type="primary">flaF</name>
    <name evidence="1" type="ORF">F9L06_16440</name>
    <name evidence="2" type="ORF">IH622_16410</name>
</gene>
<evidence type="ECO:0000313" key="1">
    <source>
        <dbReference type="EMBL" id="KAB2796330.1"/>
    </source>
</evidence>
<dbReference type="Proteomes" id="UP000642265">
    <property type="component" value="Unassembled WGS sequence"/>
</dbReference>
<dbReference type="NCBIfam" id="NF009434">
    <property type="entry name" value="PRK12793.1"/>
    <property type="match status" value="1"/>
</dbReference>
<dbReference type="RefSeq" id="WP_010660748.1">
    <property type="nucleotide sequence ID" value="NZ_CP044971.1"/>
</dbReference>
<dbReference type="AlphaFoldDB" id="A0A011UBL8"/>
<reference evidence="2" key="3">
    <citation type="submission" date="2020-10" db="EMBL/GenBank/DDBJ databases">
        <title>Enrichment of novel Verrucomicrobia, Bacteroidetes and Krumholzibacteria in an oxygen-limited, methane- and iron-fed bioreactor inoculated with Bothnian Sea sediments.</title>
        <authorList>
            <person name="Martins P.D."/>
            <person name="de Jong A."/>
            <person name="Lenstra W.K."/>
            <person name="van Helmond N.A.G.M."/>
            <person name="Slomp C.P."/>
            <person name="Jetten M.S.M."/>
            <person name="Welte C.U."/>
            <person name="Rasigraf O."/>
        </authorList>
    </citation>
    <scope>NUCLEOTIDE SEQUENCE</scope>
    <source>
        <strain evidence="2">MAG47</strain>
    </source>
</reference>
<dbReference type="EMBL" id="JACZKO010000040">
    <property type="protein sequence ID" value="MBE0562389.1"/>
    <property type="molecule type" value="Genomic_DNA"/>
</dbReference>
<dbReference type="Proteomes" id="UP000441102">
    <property type="component" value="Unassembled WGS sequence"/>
</dbReference>
<reference evidence="1 3" key="1">
    <citation type="submission" date="2019-09" db="EMBL/GenBank/DDBJ databases">
        <title>Taxonomic organization of the family Brucellaceae based on a phylogenomic approach.</title>
        <authorList>
            <person name="Leclercq S."/>
            <person name="Cloeckaert A."/>
            <person name="Zygmunt M.S."/>
        </authorList>
    </citation>
    <scope>NUCLEOTIDE SEQUENCE [LARGE SCALE GENOMIC DNA]</scope>
    <source>
        <strain evidence="1 3">CCUG 34461</strain>
    </source>
</reference>
<dbReference type="GeneID" id="61314574"/>
<reference evidence="2" key="2">
    <citation type="submission" date="2020-09" db="EMBL/GenBank/DDBJ databases">
        <authorList>
            <person name="Dalcin Martins P."/>
        </authorList>
    </citation>
    <scope>NUCLEOTIDE SEQUENCE</scope>
    <source>
        <strain evidence="2">MAG47</strain>
    </source>
</reference>
<sequence length="114" mass="12869">MYQMRYEDVMNDDMASAKERERALFDRSIAMLEAAKANGSGSREAIDATYFTTKLWTTIIDDLGSEENVLPKELKAAIISVGIFVLKEIERIRQGESNDYATLIEITQSIRDGL</sequence>